<keyword evidence="4" id="KW-1185">Reference proteome</keyword>
<dbReference type="Proteomes" id="UP000660262">
    <property type="component" value="Unassembled WGS sequence"/>
</dbReference>
<dbReference type="InterPro" id="IPR000048">
    <property type="entry name" value="IQ_motif_EF-hand-BS"/>
</dbReference>
<dbReference type="OrthoDB" id="549287at2759"/>
<dbReference type="PROSITE" id="PS01159">
    <property type="entry name" value="WW_DOMAIN_1"/>
    <property type="match status" value="1"/>
</dbReference>
<evidence type="ECO:0000313" key="3">
    <source>
        <dbReference type="EMBL" id="GHP07160.1"/>
    </source>
</evidence>
<evidence type="ECO:0000256" key="1">
    <source>
        <dbReference type="SAM" id="MobiDB-lite"/>
    </source>
</evidence>
<dbReference type="PROSITE" id="PS50096">
    <property type="entry name" value="IQ"/>
    <property type="match status" value="3"/>
</dbReference>
<dbReference type="AlphaFoldDB" id="A0A830HN00"/>
<feature type="region of interest" description="Disordered" evidence="1">
    <location>
        <begin position="80"/>
        <end position="106"/>
    </location>
</feature>
<reference evidence="3" key="1">
    <citation type="submission" date="2020-10" db="EMBL/GenBank/DDBJ databases">
        <title>Unveiling of a novel bifunctional photoreceptor, Dualchrome1, isolated from a cosmopolitan green alga.</title>
        <authorList>
            <person name="Suzuki S."/>
            <person name="Kawachi M."/>
        </authorList>
    </citation>
    <scope>NUCLEOTIDE SEQUENCE</scope>
    <source>
        <strain evidence="3">NIES 2893</strain>
    </source>
</reference>
<feature type="region of interest" description="Disordered" evidence="1">
    <location>
        <begin position="1"/>
        <end position="34"/>
    </location>
</feature>
<dbReference type="PANTHER" id="PTHR48125">
    <property type="entry name" value="LP07818P1"/>
    <property type="match status" value="1"/>
</dbReference>
<evidence type="ECO:0000313" key="4">
    <source>
        <dbReference type="Proteomes" id="UP000660262"/>
    </source>
</evidence>
<dbReference type="Gene3D" id="2.20.70.10">
    <property type="match status" value="1"/>
</dbReference>
<name>A0A830HN00_9CHLO</name>
<feature type="region of interest" description="Disordered" evidence="1">
    <location>
        <begin position="564"/>
        <end position="586"/>
    </location>
</feature>
<dbReference type="CDD" id="cd00201">
    <property type="entry name" value="WW"/>
    <property type="match status" value="1"/>
</dbReference>
<dbReference type="Gene3D" id="1.20.5.190">
    <property type="match status" value="1"/>
</dbReference>
<dbReference type="SUPFAM" id="SSF51045">
    <property type="entry name" value="WW domain"/>
    <property type="match status" value="1"/>
</dbReference>
<dbReference type="PANTHER" id="PTHR48125:SF12">
    <property type="entry name" value="AT HOOK TRANSCRIPTION FACTOR FAMILY-RELATED"/>
    <property type="match status" value="1"/>
</dbReference>
<dbReference type="SMART" id="SM00015">
    <property type="entry name" value="IQ"/>
    <property type="match status" value="3"/>
</dbReference>
<dbReference type="PROSITE" id="PS50020">
    <property type="entry name" value="WW_DOMAIN_2"/>
    <property type="match status" value="1"/>
</dbReference>
<dbReference type="Pfam" id="PF00397">
    <property type="entry name" value="WW"/>
    <property type="match status" value="1"/>
</dbReference>
<dbReference type="Pfam" id="PF00612">
    <property type="entry name" value="IQ"/>
    <property type="match status" value="2"/>
</dbReference>
<accession>A0A830HN00</accession>
<dbReference type="SMART" id="SM00456">
    <property type="entry name" value="WW"/>
    <property type="match status" value="1"/>
</dbReference>
<feature type="region of interest" description="Disordered" evidence="1">
    <location>
        <begin position="277"/>
        <end position="356"/>
    </location>
</feature>
<sequence>MSASALPLPLPLKGDRPFKVGDRPQSAAHRGLSGSAPNAAVIPAVLLHAQQKQAATTIQASYRASAERKRLVQQGVKVKTPAELKARETSNQDRENEHGGAESVQQTVLPEGWVAYFDDTYAREFYYNTTTGESSWVPPEGTKIVTTMQKNSAEDSDNNMYADDSFATDPEEAGVDDDDSDTDENEEDDDDDEDDELKSSDDDDDDEDEEEEEEEDNTGGEKQLKNKERSALSPTNKSSADLDELEAQLAALAAENAQDQTEFNIDAIEQGAATLIQSHVRGSTARKEISRRRQHKRENEAAVRIQASFRGSNVRRGLVKQAPPPPPPPDVPSPAGPPPPQPPLSADLPRPPAAPAAVSAALSMHLPAATAQPALPRELSFTAMRPAPINLRPAHAASQATAAQASMAMRSTVLEDKIVSHLQAGRYHKLPSCLTQASAIGWLANNTLVVSSEKSLELLAIAGRFRRACRKHATARMRELFEEAEAVEVGRSKSPVQMARSKAKQALAALDVFAIAREAAHRENVQELKGAKERATIKGYTLVAEYADGVLKHVQGQRNVRQWLKQKEKESRDKAKSDKRAARAERPIAVVNRLQEREAQNASAFRRWKKVKRKEARANAKNEITPTALSEQVRASVAAGKSVLNNWQMKSLLHREMQARARNDNEFKKWKARKDAQEAMERLQAQKAKMQENRGTTGAMRATHEAVRAAYMLRRPLFEV</sequence>
<proteinExistence type="predicted"/>
<comment type="caution">
    <text evidence="3">The sequence shown here is derived from an EMBL/GenBank/DDBJ whole genome shotgun (WGS) entry which is preliminary data.</text>
</comment>
<organism evidence="3 4">
    <name type="scientific">Pycnococcus provasolii</name>
    <dbReference type="NCBI Taxonomy" id="41880"/>
    <lineage>
        <taxon>Eukaryota</taxon>
        <taxon>Viridiplantae</taxon>
        <taxon>Chlorophyta</taxon>
        <taxon>Pseudoscourfieldiophyceae</taxon>
        <taxon>Pseudoscourfieldiales</taxon>
        <taxon>Pycnococcaceae</taxon>
        <taxon>Pycnococcus</taxon>
    </lineage>
</organism>
<dbReference type="InterPro" id="IPR036020">
    <property type="entry name" value="WW_dom_sf"/>
</dbReference>
<feature type="compositionally biased region" description="Basic and acidic residues" evidence="1">
    <location>
        <begin position="13"/>
        <end position="22"/>
    </location>
</feature>
<feature type="compositionally biased region" description="Basic and acidic residues" evidence="1">
    <location>
        <begin position="80"/>
        <end position="100"/>
    </location>
</feature>
<protein>
    <recommendedName>
        <fullName evidence="2">WW domain-containing protein</fullName>
    </recommendedName>
</protein>
<dbReference type="InterPro" id="IPR001202">
    <property type="entry name" value="WW_dom"/>
</dbReference>
<feature type="domain" description="WW" evidence="2">
    <location>
        <begin position="107"/>
        <end position="141"/>
    </location>
</feature>
<evidence type="ECO:0000259" key="2">
    <source>
        <dbReference type="PROSITE" id="PS50020"/>
    </source>
</evidence>
<dbReference type="EMBL" id="BNJQ01000015">
    <property type="protein sequence ID" value="GHP07160.1"/>
    <property type="molecule type" value="Genomic_DNA"/>
</dbReference>
<feature type="region of interest" description="Disordered" evidence="1">
    <location>
        <begin position="152"/>
        <end position="242"/>
    </location>
</feature>
<feature type="compositionally biased region" description="Basic and acidic residues" evidence="1">
    <location>
        <begin position="565"/>
        <end position="586"/>
    </location>
</feature>
<feature type="compositionally biased region" description="Pro residues" evidence="1">
    <location>
        <begin position="322"/>
        <end position="354"/>
    </location>
</feature>
<feature type="compositionally biased region" description="Acidic residues" evidence="1">
    <location>
        <begin position="169"/>
        <end position="218"/>
    </location>
</feature>
<gene>
    <name evidence="3" type="ORF">PPROV_000590300</name>
</gene>